<keyword evidence="3" id="KW-1185">Reference proteome</keyword>
<proteinExistence type="predicted"/>
<evidence type="ECO:0000313" key="2">
    <source>
        <dbReference type="EMBL" id="KIW39717.1"/>
    </source>
</evidence>
<dbReference type="EMBL" id="KN847339">
    <property type="protein sequence ID" value="KIW39717.1"/>
    <property type="molecule type" value="Genomic_DNA"/>
</dbReference>
<gene>
    <name evidence="2" type="ORF">PV06_08306</name>
</gene>
<feature type="compositionally biased region" description="Low complexity" evidence="1">
    <location>
        <begin position="27"/>
        <end position="40"/>
    </location>
</feature>
<sequence length="213" mass="23630">MATTEDQQTGLYMAPATQMLKQLAAQEEAGNARAEEAFAATGGPCPEEKKSWEGYHASMEDKKEEKDAATLDGTSGKTKSSASLASEELWEHWFLTLHPNPGEKVSVITRGDHFEGDLPKVLVDLPEDCRAFQGGRTIEICHPYTFFLCDDGKAWVSWYRGRFIRWMGPAVADLGQIRRRVSGTDTFPTDFIGSKRERSALLEAVATVERGQL</sequence>
<dbReference type="Proteomes" id="UP000053342">
    <property type="component" value="Unassembled WGS sequence"/>
</dbReference>
<protein>
    <submittedName>
        <fullName evidence="2">Uncharacterized protein</fullName>
    </submittedName>
</protein>
<dbReference type="GeneID" id="27360380"/>
<dbReference type="RefSeq" id="XP_016259933.1">
    <property type="nucleotide sequence ID" value="XM_016409625.1"/>
</dbReference>
<dbReference type="AlphaFoldDB" id="A0A0D2BQA6"/>
<name>A0A0D2BQA6_9EURO</name>
<reference evidence="2 3" key="1">
    <citation type="submission" date="2015-01" db="EMBL/GenBank/DDBJ databases">
        <title>The Genome Sequence of Exophiala oligosperma CBS72588.</title>
        <authorList>
            <consortium name="The Broad Institute Genomics Platform"/>
            <person name="Cuomo C."/>
            <person name="de Hoog S."/>
            <person name="Gorbushina A."/>
            <person name="Stielow B."/>
            <person name="Teixiera M."/>
            <person name="Abouelleil A."/>
            <person name="Chapman S.B."/>
            <person name="Priest M."/>
            <person name="Young S.K."/>
            <person name="Wortman J."/>
            <person name="Nusbaum C."/>
            <person name="Birren B."/>
        </authorList>
    </citation>
    <scope>NUCLEOTIDE SEQUENCE [LARGE SCALE GENOMIC DNA]</scope>
    <source>
        <strain evidence="2 3">CBS 72588</strain>
    </source>
</reference>
<accession>A0A0D2BQA6</accession>
<feature type="region of interest" description="Disordered" evidence="1">
    <location>
        <begin position="27"/>
        <end position="80"/>
    </location>
</feature>
<dbReference type="VEuPathDB" id="FungiDB:PV06_08306"/>
<dbReference type="HOGENOM" id="CLU_1294409_0_0_1"/>
<organism evidence="2 3">
    <name type="scientific">Exophiala oligosperma</name>
    <dbReference type="NCBI Taxonomy" id="215243"/>
    <lineage>
        <taxon>Eukaryota</taxon>
        <taxon>Fungi</taxon>
        <taxon>Dikarya</taxon>
        <taxon>Ascomycota</taxon>
        <taxon>Pezizomycotina</taxon>
        <taxon>Eurotiomycetes</taxon>
        <taxon>Chaetothyriomycetidae</taxon>
        <taxon>Chaetothyriales</taxon>
        <taxon>Herpotrichiellaceae</taxon>
        <taxon>Exophiala</taxon>
    </lineage>
</organism>
<evidence type="ECO:0000313" key="3">
    <source>
        <dbReference type="Proteomes" id="UP000053342"/>
    </source>
</evidence>
<evidence type="ECO:0000256" key="1">
    <source>
        <dbReference type="SAM" id="MobiDB-lite"/>
    </source>
</evidence>
<feature type="compositionally biased region" description="Basic and acidic residues" evidence="1">
    <location>
        <begin position="46"/>
        <end position="69"/>
    </location>
</feature>